<evidence type="ECO:0000256" key="8">
    <source>
        <dbReference type="ARBA" id="ARBA00023239"/>
    </source>
</evidence>
<evidence type="ECO:0000256" key="2">
    <source>
        <dbReference type="ARBA" id="ARBA00007005"/>
    </source>
</evidence>
<dbReference type="OrthoDB" id="9771883at2"/>
<evidence type="ECO:0000256" key="9">
    <source>
        <dbReference type="ARBA" id="ARBA00023268"/>
    </source>
</evidence>
<dbReference type="InterPro" id="IPR006108">
    <property type="entry name" value="3HC_DH_C"/>
</dbReference>
<keyword evidence="9" id="KW-0511">Multifunctional enzyme</keyword>
<comment type="similarity">
    <text evidence="2">In the central section; belongs to the 3-hydroxyacyl-CoA dehydrogenase family.</text>
</comment>
<comment type="pathway">
    <text evidence="1">Lipid metabolism; fatty acid beta-oxidation.</text>
</comment>
<dbReference type="PANTHER" id="PTHR43612">
    <property type="entry name" value="TRIFUNCTIONAL ENZYME SUBUNIT ALPHA"/>
    <property type="match status" value="1"/>
</dbReference>
<dbReference type="Gene3D" id="3.40.50.720">
    <property type="entry name" value="NAD(P)-binding Rossmann-like Domain"/>
    <property type="match status" value="1"/>
</dbReference>
<dbReference type="Gene3D" id="1.10.1040.50">
    <property type="match status" value="1"/>
</dbReference>
<dbReference type="FunFam" id="3.40.50.720:FF:000009">
    <property type="entry name" value="Fatty oxidation complex, alpha subunit"/>
    <property type="match status" value="1"/>
</dbReference>
<evidence type="ECO:0000256" key="6">
    <source>
        <dbReference type="ARBA" id="ARBA00023027"/>
    </source>
</evidence>
<evidence type="ECO:0000259" key="11">
    <source>
        <dbReference type="Pfam" id="PF00725"/>
    </source>
</evidence>
<gene>
    <name evidence="13" type="ORF">SAMN05444358_1011300</name>
</gene>
<organism evidence="13 14">
    <name type="scientific">Ruegeria halocynthiae</name>
    <dbReference type="NCBI Taxonomy" id="985054"/>
    <lineage>
        <taxon>Bacteria</taxon>
        <taxon>Pseudomonadati</taxon>
        <taxon>Pseudomonadota</taxon>
        <taxon>Alphaproteobacteria</taxon>
        <taxon>Rhodobacterales</taxon>
        <taxon>Roseobacteraceae</taxon>
        <taxon>Ruegeria</taxon>
    </lineage>
</organism>
<dbReference type="GO" id="GO:0006635">
    <property type="term" value="P:fatty acid beta-oxidation"/>
    <property type="evidence" value="ECO:0007669"/>
    <property type="project" value="UniProtKB-UniPathway"/>
</dbReference>
<evidence type="ECO:0000313" key="13">
    <source>
        <dbReference type="EMBL" id="SDW61272.1"/>
    </source>
</evidence>
<accession>A0A1H2UYV0</accession>
<dbReference type="AlphaFoldDB" id="A0A1H2UYV0"/>
<dbReference type="FunFam" id="1.10.1040.50:FF:000005">
    <property type="entry name" value="Probable 3-hydroxyacyl-CoA dehydrogenase"/>
    <property type="match status" value="1"/>
</dbReference>
<dbReference type="InterPro" id="IPR036291">
    <property type="entry name" value="NAD(P)-bd_dom_sf"/>
</dbReference>
<proteinExistence type="inferred from homology"/>
<dbReference type="UniPathway" id="UPA00659"/>
<dbReference type="STRING" id="985054.SAMN05444358_1011300"/>
<feature type="domain" description="3-hydroxyacyl-CoA dehydrogenase C-terminal" evidence="11">
    <location>
        <begin position="511"/>
        <end position="606"/>
    </location>
</feature>
<reference evidence="14" key="1">
    <citation type="submission" date="2016-10" db="EMBL/GenBank/DDBJ databases">
        <authorList>
            <person name="Varghese N."/>
            <person name="Submissions S."/>
        </authorList>
    </citation>
    <scope>NUCLEOTIDE SEQUENCE [LARGE SCALE GENOMIC DNA]</scope>
    <source>
        <strain evidence="14">DSM 27839</strain>
    </source>
</reference>
<protein>
    <submittedName>
        <fullName evidence="13">3-hydroxyacyl-CoA dehydrogenase</fullName>
    </submittedName>
</protein>
<name>A0A1H2UYV0_9RHOB</name>
<dbReference type="RefSeq" id="WP_074735383.1">
    <property type="nucleotide sequence ID" value="NZ_FNNP01000001.1"/>
</dbReference>
<evidence type="ECO:0000256" key="7">
    <source>
        <dbReference type="ARBA" id="ARBA00023098"/>
    </source>
</evidence>
<dbReference type="SUPFAM" id="SSF52096">
    <property type="entry name" value="ClpP/crotonase"/>
    <property type="match status" value="1"/>
</dbReference>
<keyword evidence="5" id="KW-0560">Oxidoreductase</keyword>
<dbReference type="PANTHER" id="PTHR43612:SF3">
    <property type="entry name" value="TRIFUNCTIONAL ENZYME SUBUNIT ALPHA, MITOCHONDRIAL"/>
    <property type="match status" value="1"/>
</dbReference>
<dbReference type="EMBL" id="FNNP01000001">
    <property type="protein sequence ID" value="SDW61272.1"/>
    <property type="molecule type" value="Genomic_DNA"/>
</dbReference>
<dbReference type="Proteomes" id="UP000183400">
    <property type="component" value="Unassembled WGS sequence"/>
</dbReference>
<dbReference type="InterPro" id="IPR006176">
    <property type="entry name" value="3-OHacyl-CoA_DH_NAD-bd"/>
</dbReference>
<dbReference type="Gene3D" id="3.90.226.10">
    <property type="entry name" value="2-enoyl-CoA Hydratase, Chain A, domain 1"/>
    <property type="match status" value="1"/>
</dbReference>
<dbReference type="InterPro" id="IPR001753">
    <property type="entry name" value="Enoyl-CoA_hydra/iso"/>
</dbReference>
<keyword evidence="4" id="KW-0442">Lipid degradation</keyword>
<dbReference type="Pfam" id="PF00378">
    <property type="entry name" value="ECH_1"/>
    <property type="match status" value="1"/>
</dbReference>
<evidence type="ECO:0000256" key="1">
    <source>
        <dbReference type="ARBA" id="ARBA00005005"/>
    </source>
</evidence>
<comment type="catalytic activity">
    <reaction evidence="10">
        <text>a (3S)-3-hydroxyacyl-CoA + NAD(+) = a 3-oxoacyl-CoA + NADH + H(+)</text>
        <dbReference type="Rhea" id="RHEA:22432"/>
        <dbReference type="ChEBI" id="CHEBI:15378"/>
        <dbReference type="ChEBI" id="CHEBI:57318"/>
        <dbReference type="ChEBI" id="CHEBI:57540"/>
        <dbReference type="ChEBI" id="CHEBI:57945"/>
        <dbReference type="ChEBI" id="CHEBI:90726"/>
        <dbReference type="EC" id="1.1.1.35"/>
    </reaction>
</comment>
<keyword evidence="6" id="KW-0520">NAD</keyword>
<evidence type="ECO:0000256" key="4">
    <source>
        <dbReference type="ARBA" id="ARBA00022963"/>
    </source>
</evidence>
<dbReference type="CDD" id="cd06558">
    <property type="entry name" value="crotonase-like"/>
    <property type="match status" value="1"/>
</dbReference>
<dbReference type="GO" id="GO:0070403">
    <property type="term" value="F:NAD+ binding"/>
    <property type="evidence" value="ECO:0007669"/>
    <property type="project" value="InterPro"/>
</dbReference>
<keyword evidence="7" id="KW-0443">Lipid metabolism</keyword>
<dbReference type="SUPFAM" id="SSF51735">
    <property type="entry name" value="NAD(P)-binding Rossmann-fold domains"/>
    <property type="match status" value="1"/>
</dbReference>
<dbReference type="Pfam" id="PF00725">
    <property type="entry name" value="3HCDH"/>
    <property type="match status" value="1"/>
</dbReference>
<evidence type="ECO:0000256" key="5">
    <source>
        <dbReference type="ARBA" id="ARBA00023002"/>
    </source>
</evidence>
<keyword evidence="3" id="KW-0276">Fatty acid metabolism</keyword>
<evidence type="ECO:0000313" key="14">
    <source>
        <dbReference type="Proteomes" id="UP000183400"/>
    </source>
</evidence>
<keyword evidence="8" id="KW-0456">Lyase</keyword>
<dbReference type="Pfam" id="PF02737">
    <property type="entry name" value="3HCDH_N"/>
    <property type="match status" value="1"/>
</dbReference>
<evidence type="ECO:0000256" key="3">
    <source>
        <dbReference type="ARBA" id="ARBA00022832"/>
    </source>
</evidence>
<dbReference type="GO" id="GO:0004300">
    <property type="term" value="F:enoyl-CoA hydratase activity"/>
    <property type="evidence" value="ECO:0007669"/>
    <property type="project" value="TreeGrafter"/>
</dbReference>
<evidence type="ECO:0000256" key="10">
    <source>
        <dbReference type="ARBA" id="ARBA00049556"/>
    </source>
</evidence>
<dbReference type="GO" id="GO:0016509">
    <property type="term" value="F:long-chain (3S)-3-hydroxyacyl-CoA dehydrogenase (NAD+) activity"/>
    <property type="evidence" value="ECO:0007669"/>
    <property type="project" value="TreeGrafter"/>
</dbReference>
<dbReference type="SUPFAM" id="SSF48179">
    <property type="entry name" value="6-phosphogluconate dehydrogenase C-terminal domain-like"/>
    <property type="match status" value="2"/>
</dbReference>
<sequence>MTDFTLSKDADGVAFITWDAQAKSMNVLTREAFQEVSQLVDQALSDDEIKGIVITSGKEGSFAGGMDLGTLATIRQEAGDEPAQALFDFVMEGHHILRKLELAGMDPKSKKGGKPVACAINGTCAGIGTEIALACHHRVMTNNPKSKIGLPEIMLGIFPGGGGTMRYSRMVGAMAAAPVLLEGKMMDPAKAKGAQLIDAVSDDPVAAAKEWVLNAKDADLVKPWDAKGYKMPGGAPYHPAGFMTFVGANAMVNGKTQGAFPAAKALLSSIYEGALVDFDTALKIEARWFTNVLMNPSSSAMIRSLFLNKEALEKGAVRPKDVPDQRVKKIGVLGAGMMGAGIALVSAQAGMEVVLIDRDQDAADKGKAYSEAYLDKGIKRGKVTAEKKETMLGQITATPDLEHLKGCDLIIEAVFEDPGVKAEMTKKVEAIIPEDCIFASNTSTLPISDLAKASVRPDQFIGIHFFSPVEKMFLVEIIKGRETGDRAVAKALDYVRQIRKTPIVVNDARFFYANRCIIPYINEGVRMIAEGVSPVLIDNAARQLGFPVGPIQLTDETSIDLGAKIARATKAAMGDAYPESPSDDLIFWMEEQGRLGRKVNAGFFDYDEKGKRTEYWKGLQVKYPHAANQPDLIEVQERLMFAQVLEAVRALEESVLEDIREGDVGAILGWGFAPWSGGPLSWLDIIGTPYAAERCDQLAEAYGERFTCPPLLREMAEKGQSFYGRFNPETRAA</sequence>
<evidence type="ECO:0000259" key="12">
    <source>
        <dbReference type="Pfam" id="PF02737"/>
    </source>
</evidence>
<dbReference type="InterPro" id="IPR008927">
    <property type="entry name" value="6-PGluconate_DH-like_C_sf"/>
</dbReference>
<dbReference type="InterPro" id="IPR050136">
    <property type="entry name" value="FA_oxidation_alpha_subunit"/>
</dbReference>
<dbReference type="InterPro" id="IPR029045">
    <property type="entry name" value="ClpP/crotonase-like_dom_sf"/>
</dbReference>
<feature type="domain" description="3-hydroxyacyl-CoA dehydrogenase NAD binding" evidence="12">
    <location>
        <begin position="329"/>
        <end position="507"/>
    </location>
</feature>
<keyword evidence="14" id="KW-1185">Reference proteome</keyword>